<evidence type="ECO:0000313" key="2">
    <source>
        <dbReference type="EMBL" id="KAK5820183.1"/>
    </source>
</evidence>
<organism evidence="2 3">
    <name type="scientific">Gossypium arboreum</name>
    <name type="common">Tree cotton</name>
    <name type="synonym">Gossypium nanking</name>
    <dbReference type="NCBI Taxonomy" id="29729"/>
    <lineage>
        <taxon>Eukaryota</taxon>
        <taxon>Viridiplantae</taxon>
        <taxon>Streptophyta</taxon>
        <taxon>Embryophyta</taxon>
        <taxon>Tracheophyta</taxon>
        <taxon>Spermatophyta</taxon>
        <taxon>Magnoliopsida</taxon>
        <taxon>eudicotyledons</taxon>
        <taxon>Gunneridae</taxon>
        <taxon>Pentapetalae</taxon>
        <taxon>rosids</taxon>
        <taxon>malvids</taxon>
        <taxon>Malvales</taxon>
        <taxon>Malvaceae</taxon>
        <taxon>Malvoideae</taxon>
        <taxon>Gossypium</taxon>
    </lineage>
</organism>
<gene>
    <name evidence="2" type="ORF">PVK06_025229</name>
</gene>
<protein>
    <submittedName>
        <fullName evidence="2">Uncharacterized protein</fullName>
    </submittedName>
</protein>
<feature type="signal peptide" evidence="1">
    <location>
        <begin position="1"/>
        <end position="26"/>
    </location>
</feature>
<dbReference type="EMBL" id="JARKNE010000007">
    <property type="protein sequence ID" value="KAK5820183.1"/>
    <property type="molecule type" value="Genomic_DNA"/>
</dbReference>
<dbReference type="Proteomes" id="UP001358586">
    <property type="component" value="Chromosome 7"/>
</dbReference>
<sequence>MHRGSVLLSLITVVTLLIAAPVPAIGYRPWFHLKPNSSAHQQHYRSHNLVRSVAEIPKEDHPRVLRLDFAVNAKQPSVASGGRQ</sequence>
<name>A0ABR0PG38_GOSAR</name>
<keyword evidence="1" id="KW-0732">Signal</keyword>
<reference evidence="2 3" key="1">
    <citation type="submission" date="2023-03" db="EMBL/GenBank/DDBJ databases">
        <title>WGS of Gossypium arboreum.</title>
        <authorList>
            <person name="Yu D."/>
        </authorList>
    </citation>
    <scope>NUCLEOTIDE SEQUENCE [LARGE SCALE GENOMIC DNA]</scope>
    <source>
        <tissue evidence="2">Leaf</tissue>
    </source>
</reference>
<comment type="caution">
    <text evidence="2">The sequence shown here is derived from an EMBL/GenBank/DDBJ whole genome shotgun (WGS) entry which is preliminary data.</text>
</comment>
<accession>A0ABR0PG38</accession>
<keyword evidence="3" id="KW-1185">Reference proteome</keyword>
<evidence type="ECO:0000313" key="3">
    <source>
        <dbReference type="Proteomes" id="UP001358586"/>
    </source>
</evidence>
<proteinExistence type="predicted"/>
<feature type="chain" id="PRO_5045715107" evidence="1">
    <location>
        <begin position="27"/>
        <end position="84"/>
    </location>
</feature>
<evidence type="ECO:0000256" key="1">
    <source>
        <dbReference type="SAM" id="SignalP"/>
    </source>
</evidence>